<protein>
    <submittedName>
        <fullName evidence="2">Methyltransferase domain</fullName>
    </submittedName>
</protein>
<evidence type="ECO:0000256" key="1">
    <source>
        <dbReference type="SAM" id="MobiDB-lite"/>
    </source>
</evidence>
<keyword evidence="2" id="KW-0489">Methyltransferase</keyword>
<organism evidence="2 3">
    <name type="scientific">Teratosphaeria destructans</name>
    <dbReference type="NCBI Taxonomy" id="418781"/>
    <lineage>
        <taxon>Eukaryota</taxon>
        <taxon>Fungi</taxon>
        <taxon>Dikarya</taxon>
        <taxon>Ascomycota</taxon>
        <taxon>Pezizomycotina</taxon>
        <taxon>Dothideomycetes</taxon>
        <taxon>Dothideomycetidae</taxon>
        <taxon>Mycosphaerellales</taxon>
        <taxon>Teratosphaeriaceae</taxon>
        <taxon>Teratosphaeria</taxon>
    </lineage>
</organism>
<dbReference type="SUPFAM" id="SSF53335">
    <property type="entry name" value="S-adenosyl-L-methionine-dependent methyltransferases"/>
    <property type="match status" value="2"/>
</dbReference>
<feature type="region of interest" description="Disordered" evidence="1">
    <location>
        <begin position="557"/>
        <end position="578"/>
    </location>
</feature>
<dbReference type="OrthoDB" id="2013972at2759"/>
<gene>
    <name evidence="2" type="ORF">Tdes44962_MAKER05439</name>
</gene>
<keyword evidence="3" id="KW-1185">Reference proteome</keyword>
<dbReference type="Pfam" id="PF13489">
    <property type="entry name" value="Methyltransf_23"/>
    <property type="match status" value="2"/>
</dbReference>
<dbReference type="AlphaFoldDB" id="A0A9W7VYQ1"/>
<dbReference type="Proteomes" id="UP001138500">
    <property type="component" value="Unassembled WGS sequence"/>
</dbReference>
<dbReference type="GO" id="GO:0032259">
    <property type="term" value="P:methylation"/>
    <property type="evidence" value="ECO:0007669"/>
    <property type="project" value="UniProtKB-KW"/>
</dbReference>
<sequence>MSIASLATPNLVMENGRQYVRQGMHDLKYPFPVDSTMNEWLDVMHHLIYTGAMQKCLHRATLRPTGPRLKVLDVGYGSGFWLVEMLDQYPSAELRGIDLNHLVPEYLVQEPIRCRGGFDFESSDWEYPLGHFDLIHMKQLCGSVSDWYALCSTARKYLAPGTGRIEIVEMDWRPRCDDGSLSQNPNSPMQLWWTCMQIASARTGRSIVYPEDLRQILESAGFEIEVDETIRLESWEHLDNTEVQLPQSQRSRSIARWFHVSLGKSFGHEGSESKLLEGYSGLAMALFTNQLGWSRDQVERLQEAMYIPVGHHNIHMYHRVREQGWRRAAGRLVQFGISSHADLSQGPALWVEVNRSGIWPREHPNNGVVWPKWVQGGCAVSFSHSHELGGEVGKDTTAPPISRAGVERRNRYMYHGPSQRCIDVIIIASFGGCSNDTIKSTGFRYEGIKLVSGGFEAKRREQQLSAYMPLQAFLRGPALARGPESVDLDLENASQLSGKPLNVATTSGLNLVLLLGHAAGSWAVSPNWAHKAYRRLPDWGSCLFHENDVSSGGFVIPEPQQSSLLNDDDAPQYSPSPVAQHAHTSTQQAEITTRNGRQYLTRYVDAYPYPCDDHELTRLDMLSSVVHFHCLEGRMTLANFGARRNQARILDVGCGTGWWVVGLADANEKITVKGFDIARTMPPPEIAASNAEFFAPWDLSSRIWPIEPESYDLIRHAQLLGSVSDWSQYFRTAYSYIRPGGWYEGMEMDWCARYDERPNRHDLQAFQQWYQHMDAATRRIRKPFAYDDSMGVFLLQAGFVDVRHTKYRLNCGARAREYYPSEGDFKLATQLMEGIRNAMGYHEAAPWSGMSMELFTRYLNYSPEDVEDLGSRLCDAVNRPKNPFYFEWHVWTARKPLTPTSRH</sequence>
<evidence type="ECO:0000313" key="2">
    <source>
        <dbReference type="EMBL" id="KAH9818146.1"/>
    </source>
</evidence>
<reference evidence="2 3" key="2">
    <citation type="journal article" date="2021" name="Curr. Genet.">
        <title>Genetic response to nitrogen starvation in the aggressive Eucalyptus foliar pathogen Teratosphaeria destructans.</title>
        <authorList>
            <person name="Havenga M."/>
            <person name="Wingfield B.D."/>
            <person name="Wingfield M.J."/>
            <person name="Dreyer L.L."/>
            <person name="Roets F."/>
            <person name="Aylward J."/>
        </authorList>
    </citation>
    <scope>NUCLEOTIDE SEQUENCE [LARGE SCALE GENOMIC DNA]</scope>
    <source>
        <strain evidence="2">CMW44962</strain>
    </source>
</reference>
<keyword evidence="2" id="KW-0808">Transferase</keyword>
<name>A0A9W7VYQ1_9PEZI</name>
<accession>A0A9W7VYQ1</accession>
<proteinExistence type="predicted"/>
<comment type="caution">
    <text evidence="2">The sequence shown here is derived from an EMBL/GenBank/DDBJ whole genome shotgun (WGS) entry which is preliminary data.</text>
</comment>
<dbReference type="PANTHER" id="PTHR43591:SF24">
    <property type="entry name" value="2-METHOXY-6-POLYPRENYL-1,4-BENZOQUINOL METHYLASE, MITOCHONDRIAL"/>
    <property type="match status" value="1"/>
</dbReference>
<dbReference type="EMBL" id="RIBY02002367">
    <property type="protein sequence ID" value="KAH9818146.1"/>
    <property type="molecule type" value="Genomic_DNA"/>
</dbReference>
<evidence type="ECO:0000313" key="3">
    <source>
        <dbReference type="Proteomes" id="UP001138500"/>
    </source>
</evidence>
<dbReference type="InterPro" id="IPR029063">
    <property type="entry name" value="SAM-dependent_MTases_sf"/>
</dbReference>
<reference evidence="2 3" key="1">
    <citation type="journal article" date="2018" name="IMA Fungus">
        <title>IMA Genome-F 10: Nine draft genome sequences of Claviceps purpurea s.lat., including C. arundinis, C. humidiphila, and C. cf. spartinae, pseudomolecules for the pitch canker pathogen Fusarium circinatum, draft genome of Davidsoniella eucalypti, Grosmannia galeiformis, Quambalaria eucalypti, and Teratosphaeria destructans.</title>
        <authorList>
            <person name="Wingfield B.D."/>
            <person name="Liu M."/>
            <person name="Nguyen H.D."/>
            <person name="Lane F.A."/>
            <person name="Morgan S.W."/>
            <person name="De Vos L."/>
            <person name="Wilken P.M."/>
            <person name="Duong T.A."/>
            <person name="Aylward J."/>
            <person name="Coetzee M.P."/>
            <person name="Dadej K."/>
            <person name="De Beer Z.W."/>
            <person name="Findlay W."/>
            <person name="Havenga M."/>
            <person name="Kolarik M."/>
            <person name="Menzies J.G."/>
            <person name="Naidoo K."/>
            <person name="Pochopski O."/>
            <person name="Shoukouhi P."/>
            <person name="Santana Q.C."/>
            <person name="Seifert K.A."/>
            <person name="Soal N."/>
            <person name="Steenkamp E.T."/>
            <person name="Tatham C.T."/>
            <person name="van der Nest M.A."/>
            <person name="Wingfield M.J."/>
        </authorList>
    </citation>
    <scope>NUCLEOTIDE SEQUENCE [LARGE SCALE GENOMIC DNA]</scope>
    <source>
        <strain evidence="2">CMW44962</strain>
    </source>
</reference>
<dbReference type="GO" id="GO:0008168">
    <property type="term" value="F:methyltransferase activity"/>
    <property type="evidence" value="ECO:0007669"/>
    <property type="project" value="UniProtKB-KW"/>
</dbReference>
<dbReference type="CDD" id="cd02440">
    <property type="entry name" value="AdoMet_MTases"/>
    <property type="match status" value="2"/>
</dbReference>
<dbReference type="Gene3D" id="3.40.50.150">
    <property type="entry name" value="Vaccinia Virus protein VP39"/>
    <property type="match status" value="2"/>
</dbReference>
<dbReference type="PANTHER" id="PTHR43591">
    <property type="entry name" value="METHYLTRANSFERASE"/>
    <property type="match status" value="1"/>
</dbReference>